<dbReference type="Pfam" id="PF00924">
    <property type="entry name" value="MS_channel_2nd"/>
    <property type="match status" value="1"/>
</dbReference>
<evidence type="ECO:0000259" key="9">
    <source>
        <dbReference type="Pfam" id="PF21088"/>
    </source>
</evidence>
<evidence type="ECO:0000256" key="2">
    <source>
        <dbReference type="ARBA" id="ARBA00008017"/>
    </source>
</evidence>
<dbReference type="EMBL" id="FJNE01000002">
    <property type="protein sequence ID" value="CZQ87633.1"/>
    <property type="molecule type" value="Genomic_DNA"/>
</dbReference>
<dbReference type="Gene3D" id="2.30.30.60">
    <property type="match status" value="1"/>
</dbReference>
<dbReference type="OrthoDB" id="9809206at2"/>
<dbReference type="InterPro" id="IPR010920">
    <property type="entry name" value="LSM_dom_sf"/>
</dbReference>
<feature type="domain" description="Mechanosensitive ion channel MscS" evidence="8">
    <location>
        <begin position="137"/>
        <end position="201"/>
    </location>
</feature>
<dbReference type="GO" id="GO:0005886">
    <property type="term" value="C:plasma membrane"/>
    <property type="evidence" value="ECO:0007669"/>
    <property type="project" value="UniProtKB-SubCell"/>
</dbReference>
<evidence type="ECO:0000313" key="11">
    <source>
        <dbReference type="Proteomes" id="UP000242754"/>
    </source>
</evidence>
<dbReference type="InterPro" id="IPR011066">
    <property type="entry name" value="MscS_channel_C_sf"/>
</dbReference>
<dbReference type="SUPFAM" id="SSF50182">
    <property type="entry name" value="Sm-like ribonucleoproteins"/>
    <property type="match status" value="1"/>
</dbReference>
<dbReference type="GO" id="GO:0008381">
    <property type="term" value="F:mechanosensitive monoatomic ion channel activity"/>
    <property type="evidence" value="ECO:0007669"/>
    <property type="project" value="InterPro"/>
</dbReference>
<name>A0A143YCV4_9LACT</name>
<dbReference type="Gene3D" id="3.30.70.100">
    <property type="match status" value="1"/>
</dbReference>
<keyword evidence="6 7" id="KW-0472">Membrane</keyword>
<dbReference type="PANTHER" id="PTHR30460:SF0">
    <property type="entry name" value="MODERATE CONDUCTANCE MECHANOSENSITIVE CHANNEL YBIO"/>
    <property type="match status" value="1"/>
</dbReference>
<feature type="transmembrane region" description="Helical" evidence="7">
    <location>
        <begin position="99"/>
        <end position="132"/>
    </location>
</feature>
<keyword evidence="11" id="KW-1185">Reference proteome</keyword>
<dbReference type="PANTHER" id="PTHR30460">
    <property type="entry name" value="MODERATE CONDUCTANCE MECHANOSENSITIVE CHANNEL YBIO"/>
    <property type="match status" value="1"/>
</dbReference>
<dbReference type="InterPro" id="IPR049142">
    <property type="entry name" value="MS_channel_1st"/>
</dbReference>
<dbReference type="SUPFAM" id="SSF82861">
    <property type="entry name" value="Mechanosensitive channel protein MscS (YggB), transmembrane region"/>
    <property type="match status" value="1"/>
</dbReference>
<evidence type="ECO:0000256" key="3">
    <source>
        <dbReference type="ARBA" id="ARBA00022475"/>
    </source>
</evidence>
<proteinExistence type="inferred from homology"/>
<keyword evidence="3" id="KW-1003">Cell membrane</keyword>
<evidence type="ECO:0000256" key="4">
    <source>
        <dbReference type="ARBA" id="ARBA00022692"/>
    </source>
</evidence>
<evidence type="ECO:0000256" key="7">
    <source>
        <dbReference type="SAM" id="Phobius"/>
    </source>
</evidence>
<evidence type="ECO:0000256" key="6">
    <source>
        <dbReference type="ARBA" id="ARBA00023136"/>
    </source>
</evidence>
<organism evidence="10 11">
    <name type="scientific">Trichococcus palustris</name>
    <dbReference type="NCBI Taxonomy" id="140314"/>
    <lineage>
        <taxon>Bacteria</taxon>
        <taxon>Bacillati</taxon>
        <taxon>Bacillota</taxon>
        <taxon>Bacilli</taxon>
        <taxon>Lactobacillales</taxon>
        <taxon>Carnobacteriaceae</taxon>
        <taxon>Trichococcus</taxon>
    </lineage>
</organism>
<feature type="transmembrane region" description="Helical" evidence="7">
    <location>
        <begin position="35"/>
        <end position="59"/>
    </location>
</feature>
<dbReference type="InterPro" id="IPR006685">
    <property type="entry name" value="MscS_channel_2nd"/>
</dbReference>
<keyword evidence="5 7" id="KW-1133">Transmembrane helix</keyword>
<dbReference type="RefSeq" id="WP_087032013.1">
    <property type="nucleotide sequence ID" value="NZ_FJNE01000002.1"/>
</dbReference>
<reference evidence="10 11" key="1">
    <citation type="submission" date="2016-02" db="EMBL/GenBank/DDBJ databases">
        <authorList>
            <person name="Wen L."/>
            <person name="He K."/>
            <person name="Yang H."/>
        </authorList>
    </citation>
    <scope>NUCLEOTIDE SEQUENCE [LARGE SCALE GENOMIC DNA]</scope>
    <source>
        <strain evidence="10">Trichococcus palustris</strain>
    </source>
</reference>
<sequence length="301" mass="33650">MNEASIQDSSLTQDVLKEVVASPNALIRWWDSIDWANIIGILISKGLSLFLLLLVFFILKRAARYLLRRTFNKQILTKHVAQNRYTTIYKIVENGLNYVFFFFLLYGILSILGVPIATLLAGAGIAGLAIGLGAQEFISDIVNGFFIILESQFDVGDHVRIGEIDGTIVSIGLRTTQVKSFDGTQHFLPNHTITIISNLSRNDMRALVDIQLFPDTDFDKVSATIQTVNDRLVPQHPEIVKGPNVIGILDKGNGMIAYRVIFYTLNGEQYLIQNLFLKSYMNALMAEGIQIPTHPFTFPAK</sequence>
<accession>A0A143YCV4</accession>
<dbReference type="InterPro" id="IPR045276">
    <property type="entry name" value="YbiO_bact"/>
</dbReference>
<evidence type="ECO:0000256" key="1">
    <source>
        <dbReference type="ARBA" id="ARBA00004651"/>
    </source>
</evidence>
<dbReference type="SUPFAM" id="SSF82689">
    <property type="entry name" value="Mechanosensitive channel protein MscS (YggB), C-terminal domain"/>
    <property type="match status" value="1"/>
</dbReference>
<dbReference type="Gene3D" id="1.10.287.1260">
    <property type="match status" value="1"/>
</dbReference>
<evidence type="ECO:0000259" key="8">
    <source>
        <dbReference type="Pfam" id="PF00924"/>
    </source>
</evidence>
<dbReference type="InterPro" id="IPR011014">
    <property type="entry name" value="MscS_channel_TM-2"/>
</dbReference>
<dbReference type="Proteomes" id="UP000242754">
    <property type="component" value="Unassembled WGS sequence"/>
</dbReference>
<evidence type="ECO:0000256" key="5">
    <source>
        <dbReference type="ARBA" id="ARBA00022989"/>
    </source>
</evidence>
<feature type="domain" description="Mechanosensitive ion channel transmembrane helices 2/3" evidence="9">
    <location>
        <begin position="95"/>
        <end position="135"/>
    </location>
</feature>
<comment type="subcellular location">
    <subcellularLocation>
        <location evidence="1">Cell membrane</location>
        <topology evidence="1">Multi-pass membrane protein</topology>
    </subcellularLocation>
</comment>
<dbReference type="AlphaFoldDB" id="A0A143YCV4"/>
<comment type="similarity">
    <text evidence="2">Belongs to the MscS (TC 1.A.23) family.</text>
</comment>
<keyword evidence="4 7" id="KW-0812">Transmembrane</keyword>
<evidence type="ECO:0000313" key="10">
    <source>
        <dbReference type="EMBL" id="CZQ87633.1"/>
    </source>
</evidence>
<dbReference type="InterPro" id="IPR023408">
    <property type="entry name" value="MscS_beta-dom_sf"/>
</dbReference>
<dbReference type="STRING" id="140314.SAMN04488076_10535"/>
<gene>
    <name evidence="10" type="ORF">Tpal_923</name>
</gene>
<dbReference type="Pfam" id="PF21088">
    <property type="entry name" value="MS_channel_1st"/>
    <property type="match status" value="1"/>
</dbReference>
<protein>
    <submittedName>
        <fullName evidence="10">Mechanosensitive ion channel mscs transmembrane-2</fullName>
    </submittedName>
</protein>